<feature type="region of interest" description="Disordered" evidence="1">
    <location>
        <begin position="167"/>
        <end position="186"/>
    </location>
</feature>
<evidence type="ECO:0000313" key="4">
    <source>
        <dbReference type="Proteomes" id="UP000014760"/>
    </source>
</evidence>
<dbReference type="EnsemblMetazoa" id="CapteT212777">
    <property type="protein sequence ID" value="CapteP212777"/>
    <property type="gene ID" value="CapteG212777"/>
</dbReference>
<dbReference type="AlphaFoldDB" id="R7U902"/>
<gene>
    <name evidence="2" type="ORF">CAPTEDRAFT_212777</name>
</gene>
<proteinExistence type="predicted"/>
<name>R7U902_CAPTE</name>
<keyword evidence="4" id="KW-1185">Reference proteome</keyword>
<accession>R7U902</accession>
<dbReference type="Proteomes" id="UP000014760">
    <property type="component" value="Unassembled WGS sequence"/>
</dbReference>
<dbReference type="EMBL" id="KB304082">
    <property type="protein sequence ID" value="ELU02419.1"/>
    <property type="molecule type" value="Genomic_DNA"/>
</dbReference>
<reference evidence="4" key="1">
    <citation type="submission" date="2012-12" db="EMBL/GenBank/DDBJ databases">
        <authorList>
            <person name="Hellsten U."/>
            <person name="Grimwood J."/>
            <person name="Chapman J.A."/>
            <person name="Shapiro H."/>
            <person name="Aerts A."/>
            <person name="Otillar R.P."/>
            <person name="Terry A.Y."/>
            <person name="Boore J.L."/>
            <person name="Simakov O."/>
            <person name="Marletaz F."/>
            <person name="Cho S.-J."/>
            <person name="Edsinger-Gonzales E."/>
            <person name="Havlak P."/>
            <person name="Kuo D.-H."/>
            <person name="Larsson T."/>
            <person name="Lv J."/>
            <person name="Arendt D."/>
            <person name="Savage R."/>
            <person name="Osoegawa K."/>
            <person name="de Jong P."/>
            <person name="Lindberg D.R."/>
            <person name="Seaver E.C."/>
            <person name="Weisblat D.A."/>
            <person name="Putnam N.H."/>
            <person name="Grigoriev I.V."/>
            <person name="Rokhsar D.S."/>
        </authorList>
    </citation>
    <scope>NUCLEOTIDE SEQUENCE</scope>
    <source>
        <strain evidence="4">I ESC-2004</strain>
    </source>
</reference>
<organism evidence="2">
    <name type="scientific">Capitella teleta</name>
    <name type="common">Polychaete worm</name>
    <dbReference type="NCBI Taxonomy" id="283909"/>
    <lineage>
        <taxon>Eukaryota</taxon>
        <taxon>Metazoa</taxon>
        <taxon>Spiralia</taxon>
        <taxon>Lophotrochozoa</taxon>
        <taxon>Annelida</taxon>
        <taxon>Polychaeta</taxon>
        <taxon>Sedentaria</taxon>
        <taxon>Scolecida</taxon>
        <taxon>Capitellidae</taxon>
        <taxon>Capitella</taxon>
    </lineage>
</organism>
<reference evidence="3" key="3">
    <citation type="submission" date="2015-06" db="UniProtKB">
        <authorList>
            <consortium name="EnsemblMetazoa"/>
        </authorList>
    </citation>
    <scope>IDENTIFICATION</scope>
</reference>
<dbReference type="EMBL" id="AMQN01025059">
    <property type="status" value="NOT_ANNOTATED_CDS"/>
    <property type="molecule type" value="Genomic_DNA"/>
</dbReference>
<sequence length="307" mass="34947">MDALIEKFAEIDKTWRTSALELAWLQHFSKTWTSLPEWNFKCPSIIPDNMDVSLLVSSERGPCPLCSQAFVAENTPYGIKKHMKFHTKHSISHDGRMHLICRLPCKPRGHYHCLCGMAIIAKERAQHHIRTCLKAVSVITGNDGVHSRSHETFGSSPFERAICSGSTHSPHIGSSSGSLSDSGSDNGSCNSHHSTYSISIGSHRGSPYTSALAHEYTDGHDCHQVSWSAREEKMFLRMQELESKHLIRLKHLRGKEISKCRNKYRVCESYGKKSLHYCFRKKRLSGLYDQDLMESIIRLMEKKMRKM</sequence>
<evidence type="ECO:0000313" key="2">
    <source>
        <dbReference type="EMBL" id="ELU02419.1"/>
    </source>
</evidence>
<dbReference type="HOGENOM" id="CLU_906875_0_0_1"/>
<reference evidence="2 4" key="2">
    <citation type="journal article" date="2013" name="Nature">
        <title>Insights into bilaterian evolution from three spiralian genomes.</title>
        <authorList>
            <person name="Simakov O."/>
            <person name="Marletaz F."/>
            <person name="Cho S.J."/>
            <person name="Edsinger-Gonzales E."/>
            <person name="Havlak P."/>
            <person name="Hellsten U."/>
            <person name="Kuo D.H."/>
            <person name="Larsson T."/>
            <person name="Lv J."/>
            <person name="Arendt D."/>
            <person name="Savage R."/>
            <person name="Osoegawa K."/>
            <person name="de Jong P."/>
            <person name="Grimwood J."/>
            <person name="Chapman J.A."/>
            <person name="Shapiro H."/>
            <person name="Aerts A."/>
            <person name="Otillar R.P."/>
            <person name="Terry A.Y."/>
            <person name="Boore J.L."/>
            <person name="Grigoriev I.V."/>
            <person name="Lindberg D.R."/>
            <person name="Seaver E.C."/>
            <person name="Weisblat D.A."/>
            <person name="Putnam N.H."/>
            <person name="Rokhsar D.S."/>
        </authorList>
    </citation>
    <scope>NUCLEOTIDE SEQUENCE</scope>
    <source>
        <strain evidence="2 4">I ESC-2004</strain>
    </source>
</reference>
<evidence type="ECO:0000313" key="3">
    <source>
        <dbReference type="EnsemblMetazoa" id="CapteP212777"/>
    </source>
</evidence>
<evidence type="ECO:0000256" key="1">
    <source>
        <dbReference type="SAM" id="MobiDB-lite"/>
    </source>
</evidence>
<protein>
    <submittedName>
        <fullName evidence="2 3">Uncharacterized protein</fullName>
    </submittedName>
</protein>